<dbReference type="Pfam" id="PF03553">
    <property type="entry name" value="Na_H_antiporter"/>
    <property type="match status" value="1"/>
</dbReference>
<evidence type="ECO:0000313" key="9">
    <source>
        <dbReference type="Proteomes" id="UP001201273"/>
    </source>
</evidence>
<dbReference type="Proteomes" id="UP001201273">
    <property type="component" value="Unassembled WGS sequence"/>
</dbReference>
<keyword evidence="5 6" id="KW-0472">Membrane</keyword>
<gene>
    <name evidence="8" type="ORF">K6Y31_00225</name>
</gene>
<dbReference type="PANTHER" id="PTHR43478:SF1">
    <property type="entry name" value="NA+_H+ ANTIPORTER NHAC-LIKE C-TERMINAL DOMAIN-CONTAINING PROTEIN"/>
    <property type="match status" value="1"/>
</dbReference>
<keyword evidence="2" id="KW-1003">Cell membrane</keyword>
<keyword evidence="3 6" id="KW-0812">Transmembrane</keyword>
<accession>A0ABS8W6T6</accession>
<name>A0ABS8W6T6_9GAMM</name>
<keyword evidence="4 6" id="KW-1133">Transmembrane helix</keyword>
<feature type="transmembrane region" description="Helical" evidence="6">
    <location>
        <begin position="308"/>
        <end position="326"/>
    </location>
</feature>
<dbReference type="EMBL" id="JAIMJA010000001">
    <property type="protein sequence ID" value="MCE2593246.1"/>
    <property type="molecule type" value="Genomic_DNA"/>
</dbReference>
<dbReference type="RefSeq" id="WP_233050874.1">
    <property type="nucleotide sequence ID" value="NZ_JAIMJA010000001.1"/>
</dbReference>
<dbReference type="PANTHER" id="PTHR43478">
    <property type="entry name" value="NA+/H+ ANTIPORTER-RELATED"/>
    <property type="match status" value="1"/>
</dbReference>
<feature type="transmembrane region" description="Helical" evidence="6">
    <location>
        <begin position="206"/>
        <end position="223"/>
    </location>
</feature>
<evidence type="ECO:0000256" key="3">
    <source>
        <dbReference type="ARBA" id="ARBA00022692"/>
    </source>
</evidence>
<sequence>MELISLSHSALSLLPPVVAVLLAIITRRVLLSLGLGVLLGSFLVADTNPILGLEYLFQTVFSLFWQEGEINKWNVDIIVFLVLLGMMTSLMTISGATKAFATWAATRIKSQRGAKMLTVLLGIFIFIDDYFNSLAVGSIARPVTDQYKISRAKLAYLLDSTAAPMCVIMPISSWGAYIIAILGGILATHKLTDMSPLMVFIEMAPMNFYAVFALLLVLLTAWFKLDIGAMKSHEDAAQKGQLFNPESGVPAGQIVPPAQVNQAQVKDLLIPILSLIIATVFSIVYLGAKATDGPFNLILAFANTDATGALVYGGLIGLFVTIAMVLRGRIQAKDFFISLWHGARSMFPAIIILLFAWSMASVISQLETGKYLSSLVDGSIHTAYLPAILFVLAGFMAFATGTSWGTFGIMLPIAADLAMGTDTTLLLPMMASVLAGAVFGDHCSPISDTTILSSTGASCHHIDHVMTQLPYALVVAGVTLIGYVVLGLTGSVLVGLCVALISFITLVSFYVYKEKVSNPKEVIATS</sequence>
<evidence type="ECO:0000313" key="8">
    <source>
        <dbReference type="EMBL" id="MCE2593246.1"/>
    </source>
</evidence>
<feature type="transmembrane region" description="Helical" evidence="6">
    <location>
        <begin position="161"/>
        <end position="186"/>
    </location>
</feature>
<evidence type="ECO:0000256" key="6">
    <source>
        <dbReference type="SAM" id="Phobius"/>
    </source>
</evidence>
<feature type="transmembrane region" description="Helical" evidence="6">
    <location>
        <begin position="469"/>
        <end position="486"/>
    </location>
</feature>
<evidence type="ECO:0000256" key="5">
    <source>
        <dbReference type="ARBA" id="ARBA00023136"/>
    </source>
</evidence>
<feature type="domain" description="Na+/H+ antiporter NhaC-like C-terminal" evidence="7">
    <location>
        <begin position="165"/>
        <end position="488"/>
    </location>
</feature>
<evidence type="ECO:0000256" key="1">
    <source>
        <dbReference type="ARBA" id="ARBA00004651"/>
    </source>
</evidence>
<feature type="transmembrane region" description="Helical" evidence="6">
    <location>
        <begin position="346"/>
        <end position="363"/>
    </location>
</feature>
<feature type="transmembrane region" description="Helical" evidence="6">
    <location>
        <begin position="383"/>
        <end position="401"/>
    </location>
</feature>
<protein>
    <submittedName>
        <fullName evidence="8">Na+/H+ antiporter NhaC family protein</fullName>
    </submittedName>
</protein>
<dbReference type="InterPro" id="IPR018461">
    <property type="entry name" value="Na/H_Antiport_NhaC-like_C"/>
</dbReference>
<reference evidence="8 9" key="1">
    <citation type="journal article" date="2022" name="Environ. Microbiol. Rep.">
        <title>Eco-phylogenetic analyses reveal divergent evolution of vitamin B12 metabolism in the marine bacterial family 'Psychromonadaceae'.</title>
        <authorList>
            <person name="Jin X."/>
            <person name="Yang Y."/>
            <person name="Cao H."/>
            <person name="Gao B."/>
            <person name="Zhao Z."/>
        </authorList>
    </citation>
    <scope>NUCLEOTIDE SEQUENCE [LARGE SCALE GENOMIC DNA]</scope>
    <source>
        <strain evidence="8 9">MKS20</strain>
    </source>
</reference>
<feature type="transmembrane region" description="Helical" evidence="6">
    <location>
        <begin position="77"/>
        <end position="96"/>
    </location>
</feature>
<organism evidence="8 9">
    <name type="scientific">Motilimonas cestriensis</name>
    <dbReference type="NCBI Taxonomy" id="2742685"/>
    <lineage>
        <taxon>Bacteria</taxon>
        <taxon>Pseudomonadati</taxon>
        <taxon>Pseudomonadota</taxon>
        <taxon>Gammaproteobacteria</taxon>
        <taxon>Alteromonadales</taxon>
        <taxon>Alteromonadales genera incertae sedis</taxon>
        <taxon>Motilimonas</taxon>
    </lineage>
</organism>
<evidence type="ECO:0000256" key="4">
    <source>
        <dbReference type="ARBA" id="ARBA00022989"/>
    </source>
</evidence>
<evidence type="ECO:0000256" key="2">
    <source>
        <dbReference type="ARBA" id="ARBA00022475"/>
    </source>
</evidence>
<feature type="transmembrane region" description="Helical" evidence="6">
    <location>
        <begin position="268"/>
        <end position="288"/>
    </location>
</feature>
<comment type="caution">
    <text evidence="8">The sequence shown here is derived from an EMBL/GenBank/DDBJ whole genome shotgun (WGS) entry which is preliminary data.</text>
</comment>
<feature type="transmembrane region" description="Helical" evidence="6">
    <location>
        <begin position="29"/>
        <end position="57"/>
    </location>
</feature>
<feature type="transmembrane region" description="Helical" evidence="6">
    <location>
        <begin position="492"/>
        <end position="512"/>
    </location>
</feature>
<feature type="transmembrane region" description="Helical" evidence="6">
    <location>
        <begin position="116"/>
        <end position="140"/>
    </location>
</feature>
<evidence type="ECO:0000259" key="7">
    <source>
        <dbReference type="Pfam" id="PF03553"/>
    </source>
</evidence>
<proteinExistence type="predicted"/>
<comment type="subcellular location">
    <subcellularLocation>
        <location evidence="1">Cell membrane</location>
        <topology evidence="1">Multi-pass membrane protein</topology>
    </subcellularLocation>
</comment>
<keyword evidence="9" id="KW-1185">Reference proteome</keyword>